<name>A0ABT0S7U8_9SPHN</name>
<dbReference type="InterPro" id="IPR027417">
    <property type="entry name" value="P-loop_NTPase"/>
</dbReference>
<keyword evidence="1" id="KW-0808">Transferase</keyword>
<dbReference type="SUPFAM" id="SSF48452">
    <property type="entry name" value="TPR-like"/>
    <property type="match status" value="1"/>
</dbReference>
<dbReference type="PANTHER" id="PTHR12788:SF10">
    <property type="entry name" value="PROTEIN-TYROSINE SULFOTRANSFERASE"/>
    <property type="match status" value="1"/>
</dbReference>
<evidence type="ECO:0000313" key="4">
    <source>
        <dbReference type="Proteomes" id="UP001165383"/>
    </source>
</evidence>
<accession>A0ABT0S7U8</accession>
<dbReference type="Pfam" id="PF14559">
    <property type="entry name" value="TPR_19"/>
    <property type="match status" value="1"/>
</dbReference>
<dbReference type="Gene3D" id="1.25.40.10">
    <property type="entry name" value="Tetratricopeptide repeat domain"/>
    <property type="match status" value="1"/>
</dbReference>
<dbReference type="Pfam" id="PF13469">
    <property type="entry name" value="Sulfotransfer_3"/>
    <property type="match status" value="1"/>
</dbReference>
<organism evidence="3 4">
    <name type="scientific">Sphingomonas brevis</name>
    <dbReference type="NCBI Taxonomy" id="2908206"/>
    <lineage>
        <taxon>Bacteria</taxon>
        <taxon>Pseudomonadati</taxon>
        <taxon>Pseudomonadota</taxon>
        <taxon>Alphaproteobacteria</taxon>
        <taxon>Sphingomonadales</taxon>
        <taxon>Sphingomonadaceae</taxon>
        <taxon>Sphingomonas</taxon>
    </lineage>
</organism>
<keyword evidence="2" id="KW-0802">TPR repeat</keyword>
<comment type="caution">
    <text evidence="3">The sequence shown here is derived from an EMBL/GenBank/DDBJ whole genome shotgun (WGS) entry which is preliminary data.</text>
</comment>
<dbReference type="SUPFAM" id="SSF52540">
    <property type="entry name" value="P-loop containing nucleoside triphosphate hydrolases"/>
    <property type="match status" value="1"/>
</dbReference>
<feature type="repeat" description="TPR" evidence="2">
    <location>
        <begin position="181"/>
        <end position="214"/>
    </location>
</feature>
<evidence type="ECO:0000256" key="2">
    <source>
        <dbReference type="PROSITE-ProRule" id="PRU00339"/>
    </source>
</evidence>
<dbReference type="InterPro" id="IPR019734">
    <property type="entry name" value="TPR_rpt"/>
</dbReference>
<dbReference type="PANTHER" id="PTHR12788">
    <property type="entry name" value="PROTEIN-TYROSINE SULFOTRANSFERASE 2"/>
    <property type="match status" value="1"/>
</dbReference>
<gene>
    <name evidence="3" type="ORF">LZ518_03395</name>
</gene>
<reference evidence="3" key="1">
    <citation type="submission" date="2022-05" db="EMBL/GenBank/DDBJ databases">
        <authorList>
            <person name="Jo J.-H."/>
            <person name="Im W.-T."/>
        </authorList>
    </citation>
    <scope>NUCLEOTIDE SEQUENCE</scope>
    <source>
        <strain evidence="3">RB56-2</strain>
    </source>
</reference>
<sequence length="600" mass="66906">MTERSSAVQVKPGSYEEALANGFRLLDLDPSAALKQAETLVRVKRDPKTFRLAAAAYRRLDMRVDAEAAELSAIEASIPEPSMKEIAAALGEGEVVKARQLAAAIIDRDPNDLLAKTFAAEACINLWDLEQAEQLLRSVLSRAPAFLRASMLLTTCLNKQVRLREAITVIEEVAERKPRNVPALTHLSQLLVEVGDNDKAALVHERLVALEPRNAERWATLGHHYRIVGRRDDSIRALRHALGLDPSNAFAWWNLANFHPDELKPVDEESLDLALTAKAGRPEEGTLRISLGLLADRRGEHATAFEHFAAGKSVRLSNHPYDPQPISTSIDSVIETFTSEFYGQRHLPNASNNSAIFVIGMPRSGTTMVERILGRHSAIEGAGELRIMVKLAEAVRHRADNDPEHYAALLESMSKTQFSWVGERYLQASADCRRSNKPFFIDKNNLNWLHIGLILLALPNAKIIDLRRNALDCCWANFKMLFSGGFPATNDLRHVGIIYRDYVRLFDAMKIAAPGRILSVRYEEVVDDIEGQTQRMLEFLGLEYEPECIDFHLATGAVATPSSEQVRKPLNRKGIGSAERYRQWLGPLIEELGPLADDRG</sequence>
<dbReference type="EMBL" id="JAMGBB010000001">
    <property type="protein sequence ID" value="MCL6740181.1"/>
    <property type="molecule type" value="Genomic_DNA"/>
</dbReference>
<dbReference type="InterPro" id="IPR011990">
    <property type="entry name" value="TPR-like_helical_dom_sf"/>
</dbReference>
<protein>
    <submittedName>
        <fullName evidence="3">Sulfotransferase</fullName>
    </submittedName>
</protein>
<dbReference type="SMART" id="SM00028">
    <property type="entry name" value="TPR"/>
    <property type="match status" value="3"/>
</dbReference>
<proteinExistence type="predicted"/>
<feature type="repeat" description="TPR" evidence="2">
    <location>
        <begin position="215"/>
        <end position="248"/>
    </location>
</feature>
<evidence type="ECO:0000256" key="1">
    <source>
        <dbReference type="ARBA" id="ARBA00022679"/>
    </source>
</evidence>
<dbReference type="RefSeq" id="WP_249914628.1">
    <property type="nucleotide sequence ID" value="NZ_JAMGBB010000001.1"/>
</dbReference>
<dbReference type="PROSITE" id="PS50005">
    <property type="entry name" value="TPR"/>
    <property type="match status" value="2"/>
</dbReference>
<dbReference type="InterPro" id="IPR026634">
    <property type="entry name" value="TPST-like"/>
</dbReference>
<keyword evidence="4" id="KW-1185">Reference proteome</keyword>
<evidence type="ECO:0000313" key="3">
    <source>
        <dbReference type="EMBL" id="MCL6740181.1"/>
    </source>
</evidence>
<dbReference type="Gene3D" id="3.40.50.300">
    <property type="entry name" value="P-loop containing nucleotide triphosphate hydrolases"/>
    <property type="match status" value="1"/>
</dbReference>
<dbReference type="Proteomes" id="UP001165383">
    <property type="component" value="Unassembled WGS sequence"/>
</dbReference>